<dbReference type="Gene3D" id="3.40.50.10140">
    <property type="entry name" value="Toll/interleukin-1 receptor homology (TIR) domain"/>
    <property type="match status" value="1"/>
</dbReference>
<evidence type="ECO:0000313" key="4">
    <source>
        <dbReference type="Proteomes" id="UP000295444"/>
    </source>
</evidence>
<feature type="domain" description="TIR" evidence="1">
    <location>
        <begin position="1"/>
        <end position="140"/>
    </location>
</feature>
<dbReference type="InterPro" id="IPR043472">
    <property type="entry name" value="Macro_dom-like"/>
</dbReference>
<dbReference type="PROSITE" id="PS50104">
    <property type="entry name" value="TIR"/>
    <property type="match status" value="1"/>
</dbReference>
<evidence type="ECO:0000313" key="3">
    <source>
        <dbReference type="EMBL" id="TDP92923.1"/>
    </source>
</evidence>
<dbReference type="Pfam" id="PF13676">
    <property type="entry name" value="TIR_2"/>
    <property type="match status" value="1"/>
</dbReference>
<keyword evidence="4" id="KW-1185">Reference proteome</keyword>
<feature type="domain" description="Macro" evidence="2">
    <location>
        <begin position="162"/>
        <end position="371"/>
    </location>
</feature>
<comment type="caution">
    <text evidence="3">The sequence shown here is derived from an EMBL/GenBank/DDBJ whole genome shotgun (WGS) entry which is preliminary data.</text>
</comment>
<evidence type="ECO:0000259" key="1">
    <source>
        <dbReference type="PROSITE" id="PS50104"/>
    </source>
</evidence>
<dbReference type="GO" id="GO:0007165">
    <property type="term" value="P:signal transduction"/>
    <property type="evidence" value="ECO:0007669"/>
    <property type="project" value="InterPro"/>
</dbReference>
<reference evidence="3 4" key="1">
    <citation type="submission" date="2019-03" db="EMBL/GenBank/DDBJ databases">
        <title>Genomic Encyclopedia of Type Strains, Phase IV (KMG-IV): sequencing the most valuable type-strain genomes for metagenomic binning, comparative biology and taxonomic classification.</title>
        <authorList>
            <person name="Goeker M."/>
        </authorList>
    </citation>
    <scope>NUCLEOTIDE SEQUENCE [LARGE SCALE GENOMIC DNA]</scope>
    <source>
        <strain evidence="3 4">DSM 45361</strain>
    </source>
</reference>
<evidence type="ECO:0000259" key="2">
    <source>
        <dbReference type="PROSITE" id="PS51154"/>
    </source>
</evidence>
<accession>A0A4R6S120</accession>
<dbReference type="InterPro" id="IPR002589">
    <property type="entry name" value="Macro_dom"/>
</dbReference>
<dbReference type="OrthoDB" id="4547231at2"/>
<organism evidence="3 4">
    <name type="scientific">Labedaea rhizosphaerae</name>
    <dbReference type="NCBI Taxonomy" id="598644"/>
    <lineage>
        <taxon>Bacteria</taxon>
        <taxon>Bacillati</taxon>
        <taxon>Actinomycetota</taxon>
        <taxon>Actinomycetes</taxon>
        <taxon>Pseudonocardiales</taxon>
        <taxon>Pseudonocardiaceae</taxon>
        <taxon>Labedaea</taxon>
    </lineage>
</organism>
<dbReference type="Gene3D" id="3.40.220.10">
    <property type="entry name" value="Leucine Aminopeptidase, subunit E, domain 1"/>
    <property type="match status" value="1"/>
</dbReference>
<sequence>MPFVFINYRVRDQSGYAALLYRELVRRFGPGTTFLAASSIDGGADFQRETFDNLRRCRVLLAVIGSRWNTSPMPDRDWVHEEIAEAWANDVRVVPVLIEDAELPDTAALPQALQFLTSTQYVRIRHYTIDADLEHLTSVLRRTVPELTERPGSPSSGSHFPVSFGLTTPAHHCTIGIVPGDIRRVRSVDIWVNSENTDMQMARITDFSISAIIRYLGAQRDETGRIVRDLIADELEARVTRRPVAPGTAVVTSAGSLAMSNGVRHLIHVAAVQGEPGDGYGQVRDIGGCVRNVLARATSLAEEDPTTRRILFPLFGVGVGGAPVDPTARAMLSAVIDFLTHDLDTKLTDILFLAFTDQERRTLEQVMCAEPLLDGPR</sequence>
<name>A0A4R6S120_LABRH</name>
<dbReference type="Pfam" id="PF01661">
    <property type="entry name" value="Macro"/>
    <property type="match status" value="1"/>
</dbReference>
<dbReference type="SUPFAM" id="SSF52949">
    <property type="entry name" value="Macro domain-like"/>
    <property type="match status" value="1"/>
</dbReference>
<dbReference type="EMBL" id="SNXZ01000007">
    <property type="protein sequence ID" value="TDP92923.1"/>
    <property type="molecule type" value="Genomic_DNA"/>
</dbReference>
<proteinExistence type="predicted"/>
<dbReference type="PROSITE" id="PS51154">
    <property type="entry name" value="MACRO"/>
    <property type="match status" value="1"/>
</dbReference>
<gene>
    <name evidence="3" type="ORF">EV186_107158</name>
</gene>
<dbReference type="SMART" id="SM00506">
    <property type="entry name" value="A1pp"/>
    <property type="match status" value="1"/>
</dbReference>
<dbReference type="InterPro" id="IPR035897">
    <property type="entry name" value="Toll_tir_struct_dom_sf"/>
</dbReference>
<dbReference type="AlphaFoldDB" id="A0A4R6S120"/>
<dbReference type="Proteomes" id="UP000295444">
    <property type="component" value="Unassembled WGS sequence"/>
</dbReference>
<protein>
    <submittedName>
        <fullName evidence="3">O-acetyl-ADP-ribose deacetylase (Regulator of RNase III)</fullName>
    </submittedName>
</protein>
<dbReference type="InterPro" id="IPR000157">
    <property type="entry name" value="TIR_dom"/>
</dbReference>
<dbReference type="RefSeq" id="WP_133853264.1">
    <property type="nucleotide sequence ID" value="NZ_SNXZ01000007.1"/>
</dbReference>
<dbReference type="SUPFAM" id="SSF52200">
    <property type="entry name" value="Toll/Interleukin receptor TIR domain"/>
    <property type="match status" value="1"/>
</dbReference>